<evidence type="ECO:0000259" key="2">
    <source>
        <dbReference type="Pfam" id="PF08484"/>
    </source>
</evidence>
<organism evidence="3 4">
    <name type="scientific">Paramagnetospirillum caucaseum</name>
    <dbReference type="NCBI Taxonomy" id="1244869"/>
    <lineage>
        <taxon>Bacteria</taxon>
        <taxon>Pseudomonadati</taxon>
        <taxon>Pseudomonadota</taxon>
        <taxon>Alphaproteobacteria</taxon>
        <taxon>Rhodospirillales</taxon>
        <taxon>Magnetospirillaceae</taxon>
        <taxon>Paramagnetospirillum</taxon>
    </lineage>
</organism>
<dbReference type="Proteomes" id="UP000011744">
    <property type="component" value="Unassembled WGS sequence"/>
</dbReference>
<dbReference type="SUPFAM" id="SSF53335">
    <property type="entry name" value="S-adenosyl-L-methionine-dependent methyltransferases"/>
    <property type="match status" value="1"/>
</dbReference>
<dbReference type="Gene3D" id="3.40.50.720">
    <property type="entry name" value="NAD(P)-binding Rossmann-like Domain"/>
    <property type="match status" value="1"/>
</dbReference>
<dbReference type="Gene3D" id="6.10.250.3100">
    <property type="match status" value="1"/>
</dbReference>
<keyword evidence="3" id="KW-0489">Methyltransferase</keyword>
<proteinExistence type="predicted"/>
<feature type="domain" description="C-methyltransferase" evidence="2">
    <location>
        <begin position="252"/>
        <end position="409"/>
    </location>
</feature>
<dbReference type="RefSeq" id="WP_008619043.1">
    <property type="nucleotide sequence ID" value="NZ_AONQ01000042.1"/>
</dbReference>
<dbReference type="Pfam" id="PF08421">
    <property type="entry name" value="Methyltransf_13"/>
    <property type="match status" value="1"/>
</dbReference>
<keyword evidence="3" id="KW-0808">Transferase</keyword>
<dbReference type="GO" id="GO:0032259">
    <property type="term" value="P:methylation"/>
    <property type="evidence" value="ECO:0007669"/>
    <property type="project" value="UniProtKB-KW"/>
</dbReference>
<dbReference type="PATRIC" id="fig|1244869.3.peg.3022"/>
<comment type="caution">
    <text evidence="3">The sequence shown here is derived from an EMBL/GenBank/DDBJ whole genome shotgun (WGS) entry which is preliminary data.</text>
</comment>
<accession>M3A8M2</accession>
<dbReference type="PANTHER" id="PTHR43861">
    <property type="entry name" value="TRANS-ACONITATE 2-METHYLTRANSFERASE-RELATED"/>
    <property type="match status" value="1"/>
</dbReference>
<dbReference type="Gene3D" id="3.40.50.150">
    <property type="entry name" value="Vaccinia Virus protein VP39"/>
    <property type="match status" value="1"/>
</dbReference>
<evidence type="ECO:0000313" key="3">
    <source>
        <dbReference type="EMBL" id="EME69128.1"/>
    </source>
</evidence>
<name>M3A8M2_9PROT</name>
<dbReference type="InterPro" id="IPR013691">
    <property type="entry name" value="MeTrfase_14"/>
</dbReference>
<feature type="domain" description="Methyltransferase putative zinc binding" evidence="1">
    <location>
        <begin position="11"/>
        <end position="72"/>
    </location>
</feature>
<dbReference type="Pfam" id="PF08484">
    <property type="entry name" value="Methyltransf_14"/>
    <property type="match status" value="1"/>
</dbReference>
<dbReference type="InterPro" id="IPR038576">
    <property type="entry name" value="Methyltransf_Zn-bd_dom_put_sf"/>
</dbReference>
<evidence type="ECO:0000313" key="4">
    <source>
        <dbReference type="Proteomes" id="UP000011744"/>
    </source>
</evidence>
<dbReference type="Gene3D" id="6.20.50.110">
    <property type="entry name" value="Methyltransferase, zinc-binding domain"/>
    <property type="match status" value="1"/>
</dbReference>
<protein>
    <submittedName>
        <fullName evidence="3">SAM-dependent methyltransferase</fullName>
    </submittedName>
</protein>
<reference evidence="3 4" key="1">
    <citation type="journal article" date="2014" name="Genome Announc.">
        <title>Draft Genome Sequence of Magnetospirillum sp. Strain SO-1, a Freshwater Magnetotactic Bacterium Isolated from the Ol'khovka River, Russia.</title>
        <authorList>
            <person name="Grouzdev D.S."/>
            <person name="Dziuba M.V."/>
            <person name="Sukhacheva M.S."/>
            <person name="Mardanov A.V."/>
            <person name="Beletskiy A.V."/>
            <person name="Kuznetsov B.B."/>
            <person name="Skryabin K.G."/>
        </authorList>
    </citation>
    <scope>NUCLEOTIDE SEQUENCE [LARGE SCALE GENOMIC DNA]</scope>
    <source>
        <strain evidence="3 4">SO-1</strain>
    </source>
</reference>
<evidence type="ECO:0000259" key="1">
    <source>
        <dbReference type="Pfam" id="PF08421"/>
    </source>
</evidence>
<dbReference type="InterPro" id="IPR013630">
    <property type="entry name" value="Methyltransf_Zn-bd_dom_put"/>
</dbReference>
<dbReference type="STRING" id="1244869.H261_15025"/>
<dbReference type="OrthoDB" id="9815644at2"/>
<dbReference type="GO" id="GO:0008168">
    <property type="term" value="F:methyltransferase activity"/>
    <property type="evidence" value="ECO:0007669"/>
    <property type="project" value="UniProtKB-KW"/>
</dbReference>
<dbReference type="Pfam" id="PF13489">
    <property type="entry name" value="Methyltransf_23"/>
    <property type="match status" value="1"/>
</dbReference>
<dbReference type="InterPro" id="IPR029063">
    <property type="entry name" value="SAM-dependent_MTases_sf"/>
</dbReference>
<sequence>MSAQHHRRSTCRLCGSRHLTEVVRLAPTPPANAFVPRSELGKEQERFPLDVFFCEDCAHVQLLDVVDARVLFEHYVYVSGTSPVFVKHFEDYAAFVMERFKPVAGGLVLDIGSNDGTLLSFFQKAGMRVLGIDPAQEISAEATARGIPTLCGFFGADLGAEIAASHGKAQVITANNVFAHIDDLSGVVDGVRGLLAPSGVFVFEVSYLVDVFENTLFDTIYHEHLDYHSVGPLVRFFAAKGMELVEAIRVGSHGGSLRGIAQLKGGPHAVGASVAEAVAVEEKLGLDKAATLSKFAADIEALGSELNALLKSLKAEGKRIGAFGAPAKATTLMYHFGIGPELVDFIIDDSPLKQGLYSPGMHIPVVSSTDGFAKKPDYLVILAWNFAQVIIGKNVAFQESGGKFIIPIPKVEVV</sequence>
<dbReference type="eggNOG" id="COG4976">
    <property type="taxonomic scope" value="Bacteria"/>
</dbReference>
<keyword evidence="4" id="KW-1185">Reference proteome</keyword>
<dbReference type="EMBL" id="AONQ01000042">
    <property type="protein sequence ID" value="EME69128.1"/>
    <property type="molecule type" value="Genomic_DNA"/>
</dbReference>
<dbReference type="PANTHER" id="PTHR43861:SF5">
    <property type="entry name" value="BLL5978 PROTEIN"/>
    <property type="match status" value="1"/>
</dbReference>
<gene>
    <name evidence="3" type="ORF">H261_15025</name>
</gene>
<dbReference type="AlphaFoldDB" id="M3A8M2"/>
<dbReference type="CDD" id="cd02440">
    <property type="entry name" value="AdoMet_MTases"/>
    <property type="match status" value="1"/>
</dbReference>